<sequence length="1147" mass="128756">MFSSFPPPSPTSRLVLLPSLPRPAPPSWCPVSLAPFARRGPLNEQGAACAWRALGGKRAEQPGSSPASFPDPHVRSPGASGPIPALRGQAAPGRAGRVLRLAACGARCPCAGAARQRAPVAPSPPGPHPGLATQPGMTAAAAAGAALTSHGHGPSDPFYASPFGPFYRRHTPYVIQPEYRLHELNKRLQARTEESDNLWWDAFATEFFDDDASFTLAFCLEDGPKRYTIGRTLIPRYFRTIFEGGVTDLSYMLRHSKEAFNSHSNAVTLDCEHCTMVTHHGKPAFTTVCTDGRLILEFSVDEMRIRTWHFSIRQHRELLPRSLVAIHTQDPQSLEQLSKNVTRSGQTNVTLNYLRLCVILEPMQELMSRHKTYNLSPRDCLKTCLFQKWQRMVAPPAEPTRQQTSKRRKRKPSSGSTATANNTGSKKKSPSSNFSLGSQTEDPVQNNVRFWEELFLLKVNLEYLEAKLESLVGDQLMQMKDNINSLFHHCVLTLREDHQIRVVNALQTLCGLLRGVHQKNMPNTGFDIINILMGFDNAEEEMKSLMVSLDSLLCGDGSLSLKGLCLKLLLCLITVTGNISQNTILEYIMINSIFEAIIQILSTPQIQQHLGYDAVVLLALLVNYRKYESANPYIVKLSILDDEMALNGTGLVLSRTLCEYNRHYKSKEEEAQGGIFSTITNIVGNMFIGEAEEKLSPRTNESLLLALYEAVHLNRNFIAVLAHSHPEMEPATPPQSPSSPNTPTNSQLDGNLPTSDALVSTELPLDPNTQTSNLLITFLKYCSIVMQDTKDEHRLNSAKLCLIILTCIAEVRLIHLSSPSASASLSALQTEPPLTVCRHPSLLIVFETILMPPRVFALFLKDQYANSFLHDDNMTFRVHLHRMPMRHRKKVVDKNVPSRPLACAVLDLMVEFMMTHMMKDFPMELYLRCVAIVQKLICYQKKCRVRLHYTWQELWAALISVLKFLLSHETVLLGKHNIFPLALQVVNLFNMFITYGDTFLPTPGSYDELYYEIIRMHQAFDNLYSMVLRHSTNNGQWKDPASKVTQALVNIRAIVNHFNPKIESFAAVNHISQLSEEQVLSVVRCNYDTLTLKLQDSLDHYERYTEQPREASFFTQLVRSISADVRRTLSLGTLSQEVLLKEFSTIA</sequence>
<feature type="compositionally biased region" description="Low complexity" evidence="5">
    <location>
        <begin position="738"/>
        <end position="747"/>
    </location>
</feature>
<dbReference type="Pfam" id="PF08427">
    <property type="entry name" value="ARMH3_C"/>
    <property type="match status" value="1"/>
</dbReference>
<dbReference type="PANTHER" id="PTHR13608">
    <property type="entry name" value="ARMADILLO-LIKE HELICAL DOMAIN-CONTAINING PROTEIN 3"/>
    <property type="match status" value="1"/>
</dbReference>
<name>A0A8C4Q235_EPTBU</name>
<protein>
    <submittedName>
        <fullName evidence="7">Armadillo like helical domain containing 3</fullName>
    </submittedName>
</protein>
<feature type="domain" description="Armadillo-like helical" evidence="6">
    <location>
        <begin position="893"/>
        <end position="1129"/>
    </location>
</feature>
<feature type="region of interest" description="Disordered" evidence="5">
    <location>
        <begin position="726"/>
        <end position="764"/>
    </location>
</feature>
<dbReference type="InterPro" id="IPR013636">
    <property type="entry name" value="ARMH3_C"/>
</dbReference>
<dbReference type="GO" id="GO:0005829">
    <property type="term" value="C:cytosol"/>
    <property type="evidence" value="ECO:0007669"/>
    <property type="project" value="TreeGrafter"/>
</dbReference>
<evidence type="ECO:0000313" key="8">
    <source>
        <dbReference type="Proteomes" id="UP000694388"/>
    </source>
</evidence>
<keyword evidence="4" id="KW-0472">Membrane</keyword>
<proteinExistence type="predicted"/>
<keyword evidence="8" id="KW-1185">Reference proteome</keyword>
<accession>A0A8C4Q235</accession>
<evidence type="ECO:0000259" key="6">
    <source>
        <dbReference type="SMART" id="SM01158"/>
    </source>
</evidence>
<evidence type="ECO:0000313" key="7">
    <source>
        <dbReference type="Ensembl" id="ENSEBUP00000008781.1"/>
    </source>
</evidence>
<feature type="region of interest" description="Disordered" evidence="5">
    <location>
        <begin position="116"/>
        <end position="151"/>
    </location>
</feature>
<comment type="subcellular location">
    <subcellularLocation>
        <location evidence="1">Membrane</location>
    </subcellularLocation>
</comment>
<evidence type="ECO:0000256" key="1">
    <source>
        <dbReference type="ARBA" id="ARBA00004370"/>
    </source>
</evidence>
<dbReference type="GO" id="GO:0016020">
    <property type="term" value="C:membrane"/>
    <property type="evidence" value="ECO:0007669"/>
    <property type="project" value="UniProtKB-SubCell"/>
</dbReference>
<dbReference type="InterPro" id="IPR029005">
    <property type="entry name" value="LIM-bd/SEUSS"/>
</dbReference>
<evidence type="ECO:0000256" key="3">
    <source>
        <dbReference type="ARBA" id="ARBA00022989"/>
    </source>
</evidence>
<keyword evidence="2" id="KW-0812">Transmembrane</keyword>
<organism evidence="7 8">
    <name type="scientific">Eptatretus burgeri</name>
    <name type="common">Inshore hagfish</name>
    <dbReference type="NCBI Taxonomy" id="7764"/>
    <lineage>
        <taxon>Eukaryota</taxon>
        <taxon>Metazoa</taxon>
        <taxon>Chordata</taxon>
        <taxon>Craniata</taxon>
        <taxon>Vertebrata</taxon>
        <taxon>Cyclostomata</taxon>
        <taxon>Myxini</taxon>
        <taxon>Myxiniformes</taxon>
        <taxon>Myxinidae</taxon>
        <taxon>Eptatretinae</taxon>
        <taxon>Eptatretus</taxon>
    </lineage>
</organism>
<reference evidence="7" key="1">
    <citation type="submission" date="2025-08" db="UniProtKB">
        <authorList>
            <consortium name="Ensembl"/>
        </authorList>
    </citation>
    <scope>IDENTIFICATION</scope>
</reference>
<feature type="compositionally biased region" description="Polar residues" evidence="5">
    <location>
        <begin position="748"/>
        <end position="758"/>
    </location>
</feature>
<keyword evidence="3" id="KW-1133">Transmembrane helix</keyword>
<feature type="region of interest" description="Disordered" evidence="5">
    <location>
        <begin position="395"/>
        <end position="441"/>
    </location>
</feature>
<feature type="compositionally biased region" description="Polar residues" evidence="5">
    <location>
        <begin position="415"/>
        <end position="441"/>
    </location>
</feature>
<dbReference type="AlphaFoldDB" id="A0A8C4Q235"/>
<dbReference type="Pfam" id="PF01803">
    <property type="entry name" value="LIM_bind"/>
    <property type="match status" value="1"/>
</dbReference>
<evidence type="ECO:0000256" key="4">
    <source>
        <dbReference type="ARBA" id="ARBA00023136"/>
    </source>
</evidence>
<evidence type="ECO:0000256" key="5">
    <source>
        <dbReference type="SAM" id="MobiDB-lite"/>
    </source>
</evidence>
<feature type="region of interest" description="Disordered" evidence="5">
    <location>
        <begin position="57"/>
        <end position="89"/>
    </location>
</feature>
<dbReference type="Proteomes" id="UP000694388">
    <property type="component" value="Unplaced"/>
</dbReference>
<evidence type="ECO:0000256" key="2">
    <source>
        <dbReference type="ARBA" id="ARBA00022692"/>
    </source>
</evidence>
<dbReference type="GeneTree" id="ENSGT00390000002554"/>
<dbReference type="SMART" id="SM01158">
    <property type="entry name" value="DUF1741"/>
    <property type="match status" value="1"/>
</dbReference>
<reference evidence="7" key="2">
    <citation type="submission" date="2025-09" db="UniProtKB">
        <authorList>
            <consortium name="Ensembl"/>
        </authorList>
    </citation>
    <scope>IDENTIFICATION</scope>
</reference>
<dbReference type="PANTHER" id="PTHR13608:SF3">
    <property type="entry name" value="ARMADILLO-LIKE HELICAL DOMAIN-CONTAINING PROTEIN 3"/>
    <property type="match status" value="1"/>
</dbReference>
<dbReference type="InterPro" id="IPR039868">
    <property type="entry name" value="ARMD3-like"/>
</dbReference>
<dbReference type="Ensembl" id="ENSEBUT00000009293.1">
    <property type="protein sequence ID" value="ENSEBUP00000008781.1"/>
    <property type="gene ID" value="ENSEBUG00000005669.1"/>
</dbReference>